<evidence type="ECO:0000256" key="5">
    <source>
        <dbReference type="ARBA" id="ARBA00023136"/>
    </source>
</evidence>
<proteinExistence type="predicted"/>
<dbReference type="InterPro" id="IPR029151">
    <property type="entry name" value="Sensor-like_sf"/>
</dbReference>
<dbReference type="RefSeq" id="WP_126702295.1">
    <property type="nucleotide sequence ID" value="NZ_RWKW01000113.1"/>
</dbReference>
<dbReference type="GO" id="GO:0005886">
    <property type="term" value="C:plasma membrane"/>
    <property type="evidence" value="ECO:0007669"/>
    <property type="project" value="UniProtKB-SubCell"/>
</dbReference>
<protein>
    <recommendedName>
        <fullName evidence="7">Cache domain-containing protein</fullName>
    </recommendedName>
</protein>
<organism evidence="8 9">
    <name type="scientific">Aquibium carbonis</name>
    <dbReference type="NCBI Taxonomy" id="2495581"/>
    <lineage>
        <taxon>Bacteria</taxon>
        <taxon>Pseudomonadati</taxon>
        <taxon>Pseudomonadota</taxon>
        <taxon>Alphaproteobacteria</taxon>
        <taxon>Hyphomicrobiales</taxon>
        <taxon>Phyllobacteriaceae</taxon>
        <taxon>Aquibium</taxon>
    </lineage>
</organism>
<dbReference type="Gene3D" id="3.30.450.20">
    <property type="entry name" value="PAS domain"/>
    <property type="match status" value="2"/>
</dbReference>
<dbReference type="InterPro" id="IPR033479">
    <property type="entry name" value="dCache_1"/>
</dbReference>
<feature type="transmembrane region" description="Helical" evidence="6">
    <location>
        <begin position="342"/>
        <end position="364"/>
    </location>
</feature>
<dbReference type="AlphaFoldDB" id="A0A429YMW0"/>
<gene>
    <name evidence="8" type="ORF">EJC49_23125</name>
</gene>
<dbReference type="Proteomes" id="UP000278398">
    <property type="component" value="Unassembled WGS sequence"/>
</dbReference>
<dbReference type="EMBL" id="RWKW01000113">
    <property type="protein sequence ID" value="RST82806.1"/>
    <property type="molecule type" value="Genomic_DNA"/>
</dbReference>
<dbReference type="SUPFAM" id="SSF103190">
    <property type="entry name" value="Sensory domain-like"/>
    <property type="match status" value="1"/>
</dbReference>
<evidence type="ECO:0000259" key="7">
    <source>
        <dbReference type="Pfam" id="PF02743"/>
    </source>
</evidence>
<evidence type="ECO:0000256" key="1">
    <source>
        <dbReference type="ARBA" id="ARBA00004651"/>
    </source>
</evidence>
<dbReference type="CDD" id="cd12913">
    <property type="entry name" value="PDC1_MCP_like"/>
    <property type="match status" value="1"/>
</dbReference>
<dbReference type="Pfam" id="PF02743">
    <property type="entry name" value="dCache_1"/>
    <property type="match status" value="1"/>
</dbReference>
<comment type="caution">
    <text evidence="8">The sequence shown here is derived from an EMBL/GenBank/DDBJ whole genome shotgun (WGS) entry which is preliminary data.</text>
</comment>
<keyword evidence="4 6" id="KW-1133">Transmembrane helix</keyword>
<keyword evidence="2" id="KW-1003">Cell membrane</keyword>
<name>A0A429YMW0_9HYPH</name>
<evidence type="ECO:0000256" key="3">
    <source>
        <dbReference type="ARBA" id="ARBA00022692"/>
    </source>
</evidence>
<sequence length="415" mass="45559">MKISIAWKIILGVMTVQLFTAAIIVGWFLYSVRAEVNQLVAVSAQDTVARSVDAAEDYFSPVETAIVATQRLISGGILQREQTEQFVRHLHDQLRLSPQFAGVYVGFPDGGFYYVMRDQKETADGTLTKIIRDIGGQREVSLTWRDAGYAVIKTSQDPTDTYDPRSRPWYQAAIEKTDVAWTDPYIFFTSRKPGVTAAIAVKADTGEDFAAIGIDIEISDISRYLGQYAYGPQRSAFIISRDDEIISHSSIDTVLPGGVSDDAMPRFLRLAELQTADQSIRDGIRDRLSNLSDASAASVWQQTSEGGDYVVAVGRISSAKFPWQIVTIRPAADMTQVASGSAMVLILIAFLATSVAIAVGYILARSIGRPLGVLWTNAKLARNGNIELMEETRSGYEEIDETSAILQDLAGKIRH</sequence>
<feature type="domain" description="Cache" evidence="7">
    <location>
        <begin position="90"/>
        <end position="326"/>
    </location>
</feature>
<evidence type="ECO:0000256" key="6">
    <source>
        <dbReference type="SAM" id="Phobius"/>
    </source>
</evidence>
<keyword evidence="9" id="KW-1185">Reference proteome</keyword>
<keyword evidence="5 6" id="KW-0472">Membrane</keyword>
<evidence type="ECO:0000313" key="9">
    <source>
        <dbReference type="Proteomes" id="UP000278398"/>
    </source>
</evidence>
<accession>A0A429YMW0</accession>
<evidence type="ECO:0000256" key="2">
    <source>
        <dbReference type="ARBA" id="ARBA00022475"/>
    </source>
</evidence>
<feature type="transmembrane region" description="Helical" evidence="6">
    <location>
        <begin position="9"/>
        <end position="30"/>
    </location>
</feature>
<comment type="subcellular location">
    <subcellularLocation>
        <location evidence="1">Cell membrane</location>
        <topology evidence="1">Multi-pass membrane protein</topology>
    </subcellularLocation>
</comment>
<keyword evidence="3 6" id="KW-0812">Transmembrane</keyword>
<dbReference type="OrthoDB" id="9789782at2"/>
<evidence type="ECO:0000256" key="4">
    <source>
        <dbReference type="ARBA" id="ARBA00022989"/>
    </source>
</evidence>
<reference evidence="8 9" key="1">
    <citation type="submission" date="2018-12" db="EMBL/GenBank/DDBJ databases">
        <title>Mesorhizobium carbonis sp. nov., isolated from coal mine water.</title>
        <authorList>
            <person name="Xin W."/>
            <person name="Xu Z."/>
            <person name="Xiang F."/>
            <person name="Zhang J."/>
            <person name="Xi L."/>
            <person name="Liu J."/>
        </authorList>
    </citation>
    <scope>NUCLEOTIDE SEQUENCE [LARGE SCALE GENOMIC DNA]</scope>
    <source>
        <strain evidence="8 9">B2.3</strain>
    </source>
</reference>
<evidence type="ECO:0000313" key="8">
    <source>
        <dbReference type="EMBL" id="RST82806.1"/>
    </source>
</evidence>